<feature type="non-terminal residue" evidence="1">
    <location>
        <position position="37"/>
    </location>
</feature>
<dbReference type="SUPFAM" id="SSF52490">
    <property type="entry name" value="Tubulin nucleotide-binding domain-like"/>
    <property type="match status" value="1"/>
</dbReference>
<accession>X1QQV4</accession>
<comment type="caution">
    <text evidence="1">The sequence shown here is derived from an EMBL/GenBank/DDBJ whole genome shotgun (WGS) entry which is preliminary data.</text>
</comment>
<dbReference type="EMBL" id="BARV01036787">
    <property type="protein sequence ID" value="GAI57176.1"/>
    <property type="molecule type" value="Genomic_DNA"/>
</dbReference>
<reference evidence="1" key="1">
    <citation type="journal article" date="2014" name="Front. Microbiol.">
        <title>High frequency of phylogenetically diverse reductive dehalogenase-homologous genes in deep subseafloor sedimentary metagenomes.</title>
        <authorList>
            <person name="Kawai M."/>
            <person name="Futagami T."/>
            <person name="Toyoda A."/>
            <person name="Takaki Y."/>
            <person name="Nishi S."/>
            <person name="Hori S."/>
            <person name="Arai W."/>
            <person name="Tsubouchi T."/>
            <person name="Morono Y."/>
            <person name="Uchiyama I."/>
            <person name="Ito T."/>
            <person name="Fujiyama A."/>
            <person name="Inagaki F."/>
            <person name="Takami H."/>
        </authorList>
    </citation>
    <scope>NUCLEOTIDE SEQUENCE</scope>
    <source>
        <strain evidence="1">Expedition CK06-06</strain>
    </source>
</reference>
<protein>
    <recommendedName>
        <fullName evidence="2">Tubulin/FtsZ GTPase domain-containing protein</fullName>
    </recommendedName>
</protein>
<sequence length="37" mass="3874">MAKTSFTPNPAKIRVIGLGGGGCNAITRMVREEIQGV</sequence>
<gene>
    <name evidence="1" type="ORF">S06H3_57072</name>
</gene>
<dbReference type="InterPro" id="IPR036525">
    <property type="entry name" value="Tubulin/FtsZ_GTPase_sf"/>
</dbReference>
<evidence type="ECO:0000313" key="1">
    <source>
        <dbReference type="EMBL" id="GAI57176.1"/>
    </source>
</evidence>
<proteinExistence type="predicted"/>
<dbReference type="Gene3D" id="3.40.50.1440">
    <property type="entry name" value="Tubulin/FtsZ, GTPase domain"/>
    <property type="match status" value="1"/>
</dbReference>
<dbReference type="AlphaFoldDB" id="X1QQV4"/>
<name>X1QQV4_9ZZZZ</name>
<evidence type="ECO:0008006" key="2">
    <source>
        <dbReference type="Google" id="ProtNLM"/>
    </source>
</evidence>
<organism evidence="1">
    <name type="scientific">marine sediment metagenome</name>
    <dbReference type="NCBI Taxonomy" id="412755"/>
    <lineage>
        <taxon>unclassified sequences</taxon>
        <taxon>metagenomes</taxon>
        <taxon>ecological metagenomes</taxon>
    </lineage>
</organism>